<organism evidence="1 2">
    <name type="scientific">Neurospora hispaniola</name>
    <dbReference type="NCBI Taxonomy" id="588809"/>
    <lineage>
        <taxon>Eukaryota</taxon>
        <taxon>Fungi</taxon>
        <taxon>Dikarya</taxon>
        <taxon>Ascomycota</taxon>
        <taxon>Pezizomycotina</taxon>
        <taxon>Sordariomycetes</taxon>
        <taxon>Sordariomycetidae</taxon>
        <taxon>Sordariales</taxon>
        <taxon>Sordariaceae</taxon>
        <taxon>Neurospora</taxon>
    </lineage>
</organism>
<comment type="caution">
    <text evidence="1">The sequence shown here is derived from an EMBL/GenBank/DDBJ whole genome shotgun (WGS) entry which is preliminary data.</text>
</comment>
<dbReference type="RefSeq" id="XP_062691100.1">
    <property type="nucleotide sequence ID" value="XM_062833375.1"/>
</dbReference>
<dbReference type="EMBL" id="JAULSX010000006">
    <property type="protein sequence ID" value="KAK3489393.1"/>
    <property type="molecule type" value="Genomic_DNA"/>
</dbReference>
<accession>A0AAJ0I445</accession>
<dbReference type="GeneID" id="87870997"/>
<keyword evidence="2" id="KW-1185">Reference proteome</keyword>
<name>A0AAJ0I445_9PEZI</name>
<dbReference type="Proteomes" id="UP001285908">
    <property type="component" value="Unassembled WGS sequence"/>
</dbReference>
<protein>
    <submittedName>
        <fullName evidence="1">Uncharacterized protein</fullName>
    </submittedName>
</protein>
<gene>
    <name evidence="1" type="ORF">B0T23DRAFT_200614</name>
</gene>
<evidence type="ECO:0000313" key="2">
    <source>
        <dbReference type="Proteomes" id="UP001285908"/>
    </source>
</evidence>
<reference evidence="1 2" key="1">
    <citation type="journal article" date="2023" name="Mol. Phylogenet. Evol.">
        <title>Genome-scale phylogeny and comparative genomics of the fungal order Sordariales.</title>
        <authorList>
            <person name="Hensen N."/>
            <person name="Bonometti L."/>
            <person name="Westerberg I."/>
            <person name="Brannstrom I.O."/>
            <person name="Guillou S."/>
            <person name="Cros-Aarteil S."/>
            <person name="Calhoun S."/>
            <person name="Haridas S."/>
            <person name="Kuo A."/>
            <person name="Mondo S."/>
            <person name="Pangilinan J."/>
            <person name="Riley R."/>
            <person name="LaButti K."/>
            <person name="Andreopoulos B."/>
            <person name="Lipzen A."/>
            <person name="Chen C."/>
            <person name="Yan M."/>
            <person name="Daum C."/>
            <person name="Ng V."/>
            <person name="Clum A."/>
            <person name="Steindorff A."/>
            <person name="Ohm R.A."/>
            <person name="Martin F."/>
            <person name="Silar P."/>
            <person name="Natvig D.O."/>
            <person name="Lalanne C."/>
            <person name="Gautier V."/>
            <person name="Ament-Velasquez S.L."/>
            <person name="Kruys A."/>
            <person name="Hutchinson M.I."/>
            <person name="Powell A.J."/>
            <person name="Barry K."/>
            <person name="Miller A.N."/>
            <person name="Grigoriev I.V."/>
            <person name="Debuchy R."/>
            <person name="Gladieux P."/>
            <person name="Hiltunen Thoren M."/>
            <person name="Johannesson H."/>
        </authorList>
    </citation>
    <scope>NUCLEOTIDE SEQUENCE [LARGE SCALE GENOMIC DNA]</scope>
    <source>
        <strain evidence="1 2">FGSC 10403</strain>
    </source>
</reference>
<evidence type="ECO:0000313" key="1">
    <source>
        <dbReference type="EMBL" id="KAK3489393.1"/>
    </source>
</evidence>
<sequence length="70" mass="7661">MVLTVRTTGSIRVPGSPFESNPSLIESIDTISAHEPQDPSGVGGWAETLDPIHDKDLLTIRDSPRSYYVH</sequence>
<proteinExistence type="predicted"/>
<dbReference type="AlphaFoldDB" id="A0AAJ0I445"/>